<gene>
    <name evidence="2" type="ORF">Val02_69190</name>
</gene>
<name>A0A8J3YUL0_9ACTN</name>
<protein>
    <submittedName>
        <fullName evidence="2">Uncharacterized protein</fullName>
    </submittedName>
</protein>
<dbReference type="AlphaFoldDB" id="A0A8J3YUL0"/>
<dbReference type="Proteomes" id="UP000619260">
    <property type="component" value="Unassembled WGS sequence"/>
</dbReference>
<comment type="caution">
    <text evidence="2">The sequence shown here is derived from an EMBL/GenBank/DDBJ whole genome shotgun (WGS) entry which is preliminary data.</text>
</comment>
<organism evidence="2 3">
    <name type="scientific">Virgisporangium aliadipatigenens</name>
    <dbReference type="NCBI Taxonomy" id="741659"/>
    <lineage>
        <taxon>Bacteria</taxon>
        <taxon>Bacillati</taxon>
        <taxon>Actinomycetota</taxon>
        <taxon>Actinomycetes</taxon>
        <taxon>Micromonosporales</taxon>
        <taxon>Micromonosporaceae</taxon>
        <taxon>Virgisporangium</taxon>
    </lineage>
</organism>
<dbReference type="EMBL" id="BOPF01000032">
    <property type="protein sequence ID" value="GIJ50033.1"/>
    <property type="molecule type" value="Genomic_DNA"/>
</dbReference>
<feature type="compositionally biased region" description="Basic residues" evidence="1">
    <location>
        <begin position="124"/>
        <end position="135"/>
    </location>
</feature>
<feature type="region of interest" description="Disordered" evidence="1">
    <location>
        <begin position="112"/>
        <end position="135"/>
    </location>
</feature>
<keyword evidence="3" id="KW-1185">Reference proteome</keyword>
<dbReference type="RefSeq" id="WP_203903480.1">
    <property type="nucleotide sequence ID" value="NZ_BOPF01000032.1"/>
</dbReference>
<evidence type="ECO:0000256" key="1">
    <source>
        <dbReference type="SAM" id="MobiDB-lite"/>
    </source>
</evidence>
<evidence type="ECO:0000313" key="3">
    <source>
        <dbReference type="Proteomes" id="UP000619260"/>
    </source>
</evidence>
<sequence length="135" mass="14598">MSALDAVAAEATRDRAAPLLERRMHGRTWRFGTIDVRPARLRRYAVLAESVEGRPAEEISGAQAVELAGMAEEMLRSALPAVDRDAFDDAPFTGTEIGELISSYFAAVGVGPGESAASPVSSPRGRRRSRRTSRR</sequence>
<accession>A0A8J3YUL0</accession>
<reference evidence="2" key="1">
    <citation type="submission" date="2021-01" db="EMBL/GenBank/DDBJ databases">
        <title>Whole genome shotgun sequence of Virgisporangium aliadipatigenens NBRC 105644.</title>
        <authorList>
            <person name="Komaki H."/>
            <person name="Tamura T."/>
        </authorList>
    </citation>
    <scope>NUCLEOTIDE SEQUENCE</scope>
    <source>
        <strain evidence="2">NBRC 105644</strain>
    </source>
</reference>
<proteinExistence type="predicted"/>
<evidence type="ECO:0000313" key="2">
    <source>
        <dbReference type="EMBL" id="GIJ50033.1"/>
    </source>
</evidence>